<feature type="transmembrane region" description="Helical" evidence="1">
    <location>
        <begin position="34"/>
        <end position="52"/>
    </location>
</feature>
<dbReference type="OrthoDB" id="18139at2759"/>
<comment type="caution">
    <text evidence="2">The sequence shown here is derived from an EMBL/GenBank/DDBJ whole genome shotgun (WGS) entry which is preliminary data.</text>
</comment>
<dbReference type="GO" id="GO:0045047">
    <property type="term" value="P:protein targeting to ER"/>
    <property type="evidence" value="ECO:0007669"/>
    <property type="project" value="InterPro"/>
</dbReference>
<evidence type="ECO:0000256" key="1">
    <source>
        <dbReference type="SAM" id="Phobius"/>
    </source>
</evidence>
<sequence length="167" mass="19043">MNSQITSLVVFAAVFIASKQVPFEDPTVLHSARQLYLCIQLFILLVNLYIALQIQSRKDATPLPKANPPTTIYKYDRKQWPALIKSQAMGLAIVAVMHLYFKLPNPLVLQSILPLNNMWQSKLVQIHVFGNAAVGDLERPWEESQSVTEMWQKWKGSETLERVTAHE</sequence>
<dbReference type="AlphaFoldDB" id="A0A9P4Q1Q4"/>
<dbReference type="GO" id="GO:0005739">
    <property type="term" value="C:mitochondrion"/>
    <property type="evidence" value="ECO:0007669"/>
    <property type="project" value="TreeGrafter"/>
</dbReference>
<gene>
    <name evidence="2" type="ORF">K431DRAFT_278073</name>
</gene>
<evidence type="ECO:0000313" key="2">
    <source>
        <dbReference type="EMBL" id="KAF2716871.1"/>
    </source>
</evidence>
<evidence type="ECO:0000313" key="3">
    <source>
        <dbReference type="Proteomes" id="UP000799441"/>
    </source>
</evidence>
<organism evidence="2 3">
    <name type="scientific">Polychaeton citri CBS 116435</name>
    <dbReference type="NCBI Taxonomy" id="1314669"/>
    <lineage>
        <taxon>Eukaryota</taxon>
        <taxon>Fungi</taxon>
        <taxon>Dikarya</taxon>
        <taxon>Ascomycota</taxon>
        <taxon>Pezizomycotina</taxon>
        <taxon>Dothideomycetes</taxon>
        <taxon>Dothideomycetidae</taxon>
        <taxon>Capnodiales</taxon>
        <taxon>Capnodiaceae</taxon>
        <taxon>Polychaeton</taxon>
    </lineage>
</organism>
<proteinExistence type="predicted"/>
<keyword evidence="1" id="KW-0472">Membrane</keyword>
<dbReference type="Proteomes" id="UP000799441">
    <property type="component" value="Unassembled WGS sequence"/>
</dbReference>
<dbReference type="InterPro" id="IPR012098">
    <property type="entry name" value="SND3_fun"/>
</dbReference>
<reference evidence="2" key="1">
    <citation type="journal article" date="2020" name="Stud. Mycol.">
        <title>101 Dothideomycetes genomes: a test case for predicting lifestyles and emergence of pathogens.</title>
        <authorList>
            <person name="Haridas S."/>
            <person name="Albert R."/>
            <person name="Binder M."/>
            <person name="Bloem J."/>
            <person name="Labutti K."/>
            <person name="Salamov A."/>
            <person name="Andreopoulos B."/>
            <person name="Baker S."/>
            <person name="Barry K."/>
            <person name="Bills G."/>
            <person name="Bluhm B."/>
            <person name="Cannon C."/>
            <person name="Castanera R."/>
            <person name="Culley D."/>
            <person name="Daum C."/>
            <person name="Ezra D."/>
            <person name="Gonzalez J."/>
            <person name="Henrissat B."/>
            <person name="Kuo A."/>
            <person name="Liang C."/>
            <person name="Lipzen A."/>
            <person name="Lutzoni F."/>
            <person name="Magnuson J."/>
            <person name="Mondo S."/>
            <person name="Nolan M."/>
            <person name="Ohm R."/>
            <person name="Pangilinan J."/>
            <person name="Park H.-J."/>
            <person name="Ramirez L."/>
            <person name="Alfaro M."/>
            <person name="Sun H."/>
            <person name="Tritt A."/>
            <person name="Yoshinaga Y."/>
            <person name="Zwiers L.-H."/>
            <person name="Turgeon B."/>
            <person name="Goodwin S."/>
            <person name="Spatafora J."/>
            <person name="Crous P."/>
            <person name="Grigoriev I."/>
        </authorList>
    </citation>
    <scope>NUCLEOTIDE SEQUENCE</scope>
    <source>
        <strain evidence="2">CBS 116435</strain>
    </source>
</reference>
<dbReference type="EMBL" id="MU003859">
    <property type="protein sequence ID" value="KAF2716871.1"/>
    <property type="molecule type" value="Genomic_DNA"/>
</dbReference>
<dbReference type="PANTHER" id="PTHR28112:SF1">
    <property type="entry name" value="SRP-INDEPENDENT TARGETING PROTEIN 3"/>
    <property type="match status" value="1"/>
</dbReference>
<dbReference type="Pfam" id="PF10032">
    <property type="entry name" value="Pho88"/>
    <property type="match status" value="1"/>
</dbReference>
<dbReference type="PANTHER" id="PTHR28112">
    <property type="entry name" value="SRP-INDEPENDENT TARGETING PROTEIN 3"/>
    <property type="match status" value="1"/>
</dbReference>
<dbReference type="GO" id="GO:0005783">
    <property type="term" value="C:endoplasmic reticulum"/>
    <property type="evidence" value="ECO:0007669"/>
    <property type="project" value="InterPro"/>
</dbReference>
<accession>A0A9P4Q1Q4</accession>
<protein>
    <submittedName>
        <fullName evidence="2">Phosphate transporter</fullName>
    </submittedName>
</protein>
<keyword evidence="1" id="KW-0812">Transmembrane</keyword>
<keyword evidence="1" id="KW-1133">Transmembrane helix</keyword>
<keyword evidence="3" id="KW-1185">Reference proteome</keyword>
<name>A0A9P4Q1Q4_9PEZI</name>